<proteinExistence type="predicted"/>
<dbReference type="Proteomes" id="UP000231409">
    <property type="component" value="Unassembled WGS sequence"/>
</dbReference>
<evidence type="ECO:0000313" key="1">
    <source>
        <dbReference type="EMBL" id="PHQ13889.1"/>
    </source>
</evidence>
<dbReference type="InterPro" id="IPR038444">
    <property type="entry name" value="DUF465_sf"/>
</dbReference>
<accession>A0A2G1UHI7</accession>
<dbReference type="AlphaFoldDB" id="A0A2G1UHI7"/>
<keyword evidence="2" id="KW-1185">Reference proteome</keyword>
<dbReference type="RefSeq" id="WP_099615853.1">
    <property type="nucleotide sequence ID" value="NZ_KZ319376.1"/>
</dbReference>
<protein>
    <submittedName>
        <fullName evidence="1">GTP-binding protein</fullName>
    </submittedName>
</protein>
<comment type="caution">
    <text evidence="1">The sequence shown here is derived from an EMBL/GenBank/DDBJ whole genome shotgun (WGS) entry which is preliminary data.</text>
</comment>
<organism evidence="1 2">
    <name type="scientific">Marinobacter profundi</name>
    <dbReference type="NCBI Taxonomy" id="2666256"/>
    <lineage>
        <taxon>Bacteria</taxon>
        <taxon>Pseudomonadati</taxon>
        <taxon>Pseudomonadota</taxon>
        <taxon>Gammaproteobacteria</taxon>
        <taxon>Pseudomonadales</taxon>
        <taxon>Marinobacteraceae</taxon>
        <taxon>Marinobacter</taxon>
    </lineage>
</organism>
<dbReference type="InterPro" id="IPR007420">
    <property type="entry name" value="DUF465"/>
</dbReference>
<sequence>MTLEKHDLLHEIPESREAIHALKTGSEHFARLFDEYHELDHEIHRIETGVESTSDEYLETRKKARLNLKDQLYAMIREYEAAMAS</sequence>
<evidence type="ECO:0000313" key="2">
    <source>
        <dbReference type="Proteomes" id="UP000231409"/>
    </source>
</evidence>
<dbReference type="Pfam" id="PF04325">
    <property type="entry name" value="DUF465"/>
    <property type="match status" value="1"/>
</dbReference>
<name>A0A2G1UHI7_9GAMM</name>
<dbReference type="EMBL" id="NTFH01000013">
    <property type="protein sequence ID" value="PHQ13889.1"/>
    <property type="molecule type" value="Genomic_DNA"/>
</dbReference>
<reference evidence="1 2" key="1">
    <citation type="submission" date="2017-09" db="EMBL/GenBank/DDBJ databases">
        <title>The draft genome sequences of Marinobacter sp. PWS21.</title>
        <authorList>
            <person name="Cao J."/>
        </authorList>
    </citation>
    <scope>NUCLEOTIDE SEQUENCE [LARGE SCALE GENOMIC DNA]</scope>
    <source>
        <strain evidence="1 2">PWS21</strain>
    </source>
</reference>
<dbReference type="Gene3D" id="6.10.280.50">
    <property type="match status" value="1"/>
</dbReference>
<gene>
    <name evidence="1" type="ORF">CLH61_16440</name>
</gene>